<dbReference type="Gene3D" id="2.60.120.260">
    <property type="entry name" value="Galactose-binding domain-like"/>
    <property type="match status" value="1"/>
</dbReference>
<dbReference type="CDD" id="cd04084">
    <property type="entry name" value="CBM6_xylanase-like"/>
    <property type="match status" value="1"/>
</dbReference>
<reference evidence="3 4" key="1">
    <citation type="submission" date="2020-08" db="EMBL/GenBank/DDBJ databases">
        <title>Sequencing the genomes of 1000 actinobacteria strains.</title>
        <authorList>
            <person name="Klenk H.-P."/>
        </authorList>
    </citation>
    <scope>NUCLEOTIDE SEQUENCE [LARGE SCALE GENOMIC DNA]</scope>
    <source>
        <strain evidence="3 4">DSM 45362</strain>
    </source>
</reference>
<dbReference type="SMART" id="SM00606">
    <property type="entry name" value="CBD_IV"/>
    <property type="match status" value="1"/>
</dbReference>
<keyword evidence="4" id="KW-1185">Reference proteome</keyword>
<evidence type="ECO:0000313" key="3">
    <source>
        <dbReference type="EMBL" id="MBB5874227.1"/>
    </source>
</evidence>
<dbReference type="GO" id="GO:0030246">
    <property type="term" value="F:carbohydrate binding"/>
    <property type="evidence" value="ECO:0007669"/>
    <property type="project" value="InterPro"/>
</dbReference>
<dbReference type="Pfam" id="PF03422">
    <property type="entry name" value="CBM_6"/>
    <property type="match status" value="1"/>
</dbReference>
<gene>
    <name evidence="3" type="ORF">F4553_007661</name>
</gene>
<dbReference type="InterPro" id="IPR006311">
    <property type="entry name" value="TAT_signal"/>
</dbReference>
<dbReference type="AlphaFoldDB" id="A0A841BYK1"/>
<dbReference type="PROSITE" id="PS51175">
    <property type="entry name" value="CBM6"/>
    <property type="match status" value="1"/>
</dbReference>
<evidence type="ECO:0000259" key="2">
    <source>
        <dbReference type="PROSITE" id="PS51175"/>
    </source>
</evidence>
<proteinExistence type="predicted"/>
<organism evidence="3 4">
    <name type="scientific">Allocatelliglobosispora scoriae</name>
    <dbReference type="NCBI Taxonomy" id="643052"/>
    <lineage>
        <taxon>Bacteria</taxon>
        <taxon>Bacillati</taxon>
        <taxon>Actinomycetota</taxon>
        <taxon>Actinomycetes</taxon>
        <taxon>Micromonosporales</taxon>
        <taxon>Micromonosporaceae</taxon>
        <taxon>Allocatelliglobosispora</taxon>
    </lineage>
</organism>
<sequence>MSFGSRPTAHRPRRQVMLLSSLVAIALTTATAAMIPSTAAALDLVVQAESFAAQSGAQVETTVDTGGGQNVGYLATGDWLRYDGVDLGPAGTLTVGARIASADTAGTGVVELRTGSVTGPVLAQFAITSTGGWQAWTTRTATAATHPTGQQTVFAVMRNTTGANFVNINWFSFATGATPSPSTSAATGWVDVDQAAWAAQLAAFRAMAMDPAPPNAVRVPEFNASCTYSHSKPDDPIVFPGLAGASHMHSFIGNRSTNANTTLASLLANPGTSCGPAQDLSAYWVPTLFERGVAVEPKAVIVYYGSRLADSAATVPFPLGFRMIAGTASLQTPTPAGSVNQFYCAGPGGEIGRSADGNWPRCAPGASLLFQLVFPDCWDGQHLDSPNHKSHLAYSYTGTCTGAYPVAIPSVSFVIAYPTPGSVDGFTLASGMASSMHGDFFNAWDNAALGHRVKNCIVQKAKCNTAGQF</sequence>
<evidence type="ECO:0000256" key="1">
    <source>
        <dbReference type="ARBA" id="ARBA00022729"/>
    </source>
</evidence>
<keyword evidence="1" id="KW-0732">Signal</keyword>
<accession>A0A841BYK1</accession>
<dbReference type="Proteomes" id="UP000587527">
    <property type="component" value="Unassembled WGS sequence"/>
</dbReference>
<dbReference type="EMBL" id="JACHMN010000003">
    <property type="protein sequence ID" value="MBB5874227.1"/>
    <property type="molecule type" value="Genomic_DNA"/>
</dbReference>
<comment type="caution">
    <text evidence="3">The sequence shown here is derived from an EMBL/GenBank/DDBJ whole genome shotgun (WGS) entry which is preliminary data.</text>
</comment>
<dbReference type="InterPro" id="IPR008979">
    <property type="entry name" value="Galactose-bd-like_sf"/>
</dbReference>
<dbReference type="InterPro" id="IPR006584">
    <property type="entry name" value="Cellulose-bd_IV"/>
</dbReference>
<dbReference type="PROSITE" id="PS51318">
    <property type="entry name" value="TAT"/>
    <property type="match status" value="1"/>
</dbReference>
<protein>
    <recommendedName>
        <fullName evidence="2">CBM6 domain-containing protein</fullName>
    </recommendedName>
</protein>
<dbReference type="RefSeq" id="WP_246467598.1">
    <property type="nucleotide sequence ID" value="NZ_JACHMN010000003.1"/>
</dbReference>
<dbReference type="PANTHER" id="PTHR43662">
    <property type="match status" value="1"/>
</dbReference>
<dbReference type="InterPro" id="IPR018535">
    <property type="entry name" value="DUF1996"/>
</dbReference>
<feature type="domain" description="CBM6" evidence="2">
    <location>
        <begin position="44"/>
        <end position="174"/>
    </location>
</feature>
<evidence type="ECO:0000313" key="4">
    <source>
        <dbReference type="Proteomes" id="UP000587527"/>
    </source>
</evidence>
<name>A0A841BYK1_9ACTN</name>
<dbReference type="InterPro" id="IPR005084">
    <property type="entry name" value="CBM6"/>
</dbReference>
<dbReference type="SUPFAM" id="SSF49785">
    <property type="entry name" value="Galactose-binding domain-like"/>
    <property type="match status" value="1"/>
</dbReference>
<dbReference type="PANTHER" id="PTHR43662:SF3">
    <property type="entry name" value="DOMAIN PROTEIN, PUTATIVE (AFU_ORTHOLOGUE AFUA_6G11970)-RELATED"/>
    <property type="match status" value="1"/>
</dbReference>
<dbReference type="Pfam" id="PF09362">
    <property type="entry name" value="DUF1996"/>
    <property type="match status" value="1"/>
</dbReference>